<organism evidence="1 2">
    <name type="scientific">Tetragenococcus halophilus subsp. halophilus</name>
    <dbReference type="NCBI Taxonomy" id="1513897"/>
    <lineage>
        <taxon>Bacteria</taxon>
        <taxon>Bacillati</taxon>
        <taxon>Bacillota</taxon>
        <taxon>Bacilli</taxon>
        <taxon>Lactobacillales</taxon>
        <taxon>Enterococcaceae</taxon>
        <taxon>Tetragenococcus</taxon>
    </lineage>
</organism>
<evidence type="ECO:0000313" key="1">
    <source>
        <dbReference type="EMBL" id="GBD68765.1"/>
    </source>
</evidence>
<protein>
    <submittedName>
        <fullName evidence="1">Uncharacterized protein</fullName>
    </submittedName>
</protein>
<keyword evidence="2" id="KW-1185">Reference proteome</keyword>
<name>A0A2H6C7B8_TETHA</name>
<dbReference type="Pfam" id="PF01636">
    <property type="entry name" value="APH"/>
    <property type="match status" value="1"/>
</dbReference>
<dbReference type="InterPro" id="IPR002575">
    <property type="entry name" value="Aminoglycoside_PTrfase"/>
</dbReference>
<dbReference type="AlphaFoldDB" id="A0A2H6C7B8"/>
<proteinExistence type="predicted"/>
<gene>
    <name evidence="1" type="ORF">TEHN7118_1571</name>
</gene>
<accession>A0A2H6C7B8</accession>
<evidence type="ECO:0000313" key="2">
    <source>
        <dbReference type="Proteomes" id="UP000236214"/>
    </source>
</evidence>
<dbReference type="EMBL" id="BDEC01000066">
    <property type="protein sequence ID" value="GBD68765.1"/>
    <property type="molecule type" value="Genomic_DNA"/>
</dbReference>
<dbReference type="Gene3D" id="3.90.1200.10">
    <property type="match status" value="1"/>
</dbReference>
<comment type="caution">
    <text evidence="1">The sequence shown here is derived from an EMBL/GenBank/DDBJ whole genome shotgun (WGS) entry which is preliminary data.</text>
</comment>
<dbReference type="Proteomes" id="UP000236214">
    <property type="component" value="Unassembled WGS sequence"/>
</dbReference>
<reference evidence="1 2" key="1">
    <citation type="submission" date="2016-05" db="EMBL/GenBank/DDBJ databases">
        <title>Whole genome sequencing of Tetragenococcus halophilus subsp. halophilus NISL 7118.</title>
        <authorList>
            <person name="Shiwa Y."/>
            <person name="Nishimura I."/>
            <person name="Yoshikawa H."/>
            <person name="Koyama Y."/>
            <person name="Oguma T."/>
        </authorList>
    </citation>
    <scope>NUCLEOTIDE SEQUENCE [LARGE SCALE GENOMIC DNA]</scope>
    <source>
        <strain evidence="1 2">NISL 7118</strain>
    </source>
</reference>
<dbReference type="InterPro" id="IPR011009">
    <property type="entry name" value="Kinase-like_dom_sf"/>
</dbReference>
<dbReference type="SUPFAM" id="SSF56112">
    <property type="entry name" value="Protein kinase-like (PK-like)"/>
    <property type="match status" value="1"/>
</dbReference>
<dbReference type="RefSeq" id="WP_014125691.1">
    <property type="nucleotide sequence ID" value="NZ_BAABQP010000058.1"/>
</dbReference>
<sequence>MKEPKEYTEIALEKQAKLLDMSSYLENGIYVFDTDFRMAFKTTRPNHPMINTLNMPKKEKQFITEIKHSETKYFNGSILWFCINGDIKIFSDDKVLTICSDKESYQRKIENYAYFSPFFRIPTLSKQDTKHNMLVEEFINFDEKTADDEPFIFKRMYNNYRDYFTYLTRLTKIGYQTLNQLWEISSHTVYSPQFEKITKKIAPELFSMKFPFINLHGDMWSDNILLSHEQNGKTLWYIDWETADNYVFFYDFFKFIWNELDVHQDASFYKKYIAGEFDNELRHLFSIFDINFQPKLKQSYFCYFFLNAIINDTGRIAFKFKQEEIENFERKVFPLMT</sequence>